<feature type="binding site" evidence="9">
    <location>
        <position position="491"/>
    </location>
    <ligand>
        <name>Mg(2+)</name>
        <dbReference type="ChEBI" id="CHEBI:18420"/>
    </ligand>
</feature>
<keyword evidence="5 9" id="KW-0548">Nucleotidyltransferase</keyword>
<dbReference type="EMBL" id="BMYM01000002">
    <property type="protein sequence ID" value="GHD37339.1"/>
    <property type="molecule type" value="Genomic_DNA"/>
</dbReference>
<dbReference type="Pfam" id="PF03726">
    <property type="entry name" value="PNPase"/>
    <property type="match status" value="1"/>
</dbReference>
<evidence type="ECO:0000256" key="5">
    <source>
        <dbReference type="ARBA" id="ARBA00022695"/>
    </source>
</evidence>
<dbReference type="GO" id="GO:0003723">
    <property type="term" value="F:RNA binding"/>
    <property type="evidence" value="ECO:0007669"/>
    <property type="project" value="UniProtKB-UniRule"/>
</dbReference>
<dbReference type="SMART" id="SM00322">
    <property type="entry name" value="KH"/>
    <property type="match status" value="1"/>
</dbReference>
<dbReference type="SUPFAM" id="SSF54211">
    <property type="entry name" value="Ribosomal protein S5 domain 2-like"/>
    <property type="match status" value="2"/>
</dbReference>
<dbReference type="FunFam" id="3.30.230.70:FF:000002">
    <property type="entry name" value="Polyribonucleotide nucleotidyltransferase"/>
    <property type="match status" value="1"/>
</dbReference>
<keyword evidence="3 9" id="KW-0963">Cytoplasm</keyword>
<evidence type="ECO:0000256" key="7">
    <source>
        <dbReference type="ARBA" id="ARBA00022842"/>
    </source>
</evidence>
<organism evidence="11 12">
    <name type="scientific">Parahalioglobus pacificus</name>
    <dbReference type="NCBI Taxonomy" id="930806"/>
    <lineage>
        <taxon>Bacteria</taxon>
        <taxon>Pseudomonadati</taxon>
        <taxon>Pseudomonadota</taxon>
        <taxon>Gammaproteobacteria</taxon>
        <taxon>Cellvibrionales</taxon>
        <taxon>Halieaceae</taxon>
        <taxon>Parahalioglobus</taxon>
    </lineage>
</organism>
<reference evidence="11" key="2">
    <citation type="submission" date="2020-09" db="EMBL/GenBank/DDBJ databases">
        <authorList>
            <person name="Sun Q."/>
            <person name="Kim S."/>
        </authorList>
    </citation>
    <scope>NUCLEOTIDE SEQUENCE</scope>
    <source>
        <strain evidence="11">KCTC 23430</strain>
    </source>
</reference>
<dbReference type="SUPFAM" id="SSF50249">
    <property type="entry name" value="Nucleic acid-binding proteins"/>
    <property type="match status" value="1"/>
</dbReference>
<dbReference type="NCBIfam" id="NF008805">
    <property type="entry name" value="PRK11824.1"/>
    <property type="match status" value="1"/>
</dbReference>
<dbReference type="InterPro" id="IPR003029">
    <property type="entry name" value="S1_domain"/>
</dbReference>
<dbReference type="CDD" id="cd11364">
    <property type="entry name" value="RNase_PH_PNPase_2"/>
    <property type="match status" value="1"/>
</dbReference>
<comment type="catalytic activity">
    <reaction evidence="9">
        <text>RNA(n+1) + phosphate = RNA(n) + a ribonucleoside 5'-diphosphate</text>
        <dbReference type="Rhea" id="RHEA:22096"/>
        <dbReference type="Rhea" id="RHEA-COMP:14527"/>
        <dbReference type="Rhea" id="RHEA-COMP:17342"/>
        <dbReference type="ChEBI" id="CHEBI:43474"/>
        <dbReference type="ChEBI" id="CHEBI:57930"/>
        <dbReference type="ChEBI" id="CHEBI:140395"/>
        <dbReference type="EC" id="2.7.7.8"/>
    </reaction>
</comment>
<protein>
    <recommendedName>
        <fullName evidence="9">Polyribonucleotide nucleotidyltransferase</fullName>
        <ecNumber evidence="9">2.7.7.8</ecNumber>
    </recommendedName>
    <alternativeName>
        <fullName evidence="9">Polynucleotide phosphorylase</fullName>
        <shortName evidence="9">PNPase</shortName>
    </alternativeName>
</protein>
<dbReference type="InterPro" id="IPR015847">
    <property type="entry name" value="ExoRNase_PH_dom2"/>
</dbReference>
<reference evidence="11" key="1">
    <citation type="journal article" date="2014" name="Int. J. Syst. Evol. Microbiol.">
        <title>Complete genome sequence of Corynebacterium casei LMG S-19264T (=DSM 44701T), isolated from a smear-ripened cheese.</title>
        <authorList>
            <consortium name="US DOE Joint Genome Institute (JGI-PGF)"/>
            <person name="Walter F."/>
            <person name="Albersmeier A."/>
            <person name="Kalinowski J."/>
            <person name="Ruckert C."/>
        </authorList>
    </citation>
    <scope>NUCLEOTIDE SEQUENCE</scope>
    <source>
        <strain evidence="11">KCTC 23430</strain>
    </source>
</reference>
<dbReference type="RefSeq" id="WP_189478276.1">
    <property type="nucleotide sequence ID" value="NZ_BMYM01000002.1"/>
</dbReference>
<evidence type="ECO:0000313" key="11">
    <source>
        <dbReference type="EMBL" id="GHD37339.1"/>
    </source>
</evidence>
<evidence type="ECO:0000256" key="9">
    <source>
        <dbReference type="HAMAP-Rule" id="MF_01595"/>
    </source>
</evidence>
<dbReference type="HAMAP" id="MF_01595">
    <property type="entry name" value="PNPase"/>
    <property type="match status" value="1"/>
</dbReference>
<dbReference type="SUPFAM" id="SSF54791">
    <property type="entry name" value="Eukaryotic type KH-domain (KH-domain type I)"/>
    <property type="match status" value="1"/>
</dbReference>
<dbReference type="GO" id="GO:0000287">
    <property type="term" value="F:magnesium ion binding"/>
    <property type="evidence" value="ECO:0007669"/>
    <property type="project" value="UniProtKB-UniRule"/>
</dbReference>
<dbReference type="InterPro" id="IPR004088">
    <property type="entry name" value="KH_dom_type_1"/>
</dbReference>
<dbReference type="InterPro" id="IPR001247">
    <property type="entry name" value="ExoRNase_PH_dom1"/>
</dbReference>
<evidence type="ECO:0000256" key="2">
    <source>
        <dbReference type="ARBA" id="ARBA00007404"/>
    </source>
</evidence>
<dbReference type="Pfam" id="PF00013">
    <property type="entry name" value="KH_1"/>
    <property type="match status" value="1"/>
</dbReference>
<dbReference type="EC" id="2.7.7.8" evidence="9"/>
<dbReference type="GO" id="GO:0006396">
    <property type="term" value="P:RNA processing"/>
    <property type="evidence" value="ECO:0007669"/>
    <property type="project" value="InterPro"/>
</dbReference>
<dbReference type="SUPFAM" id="SSF55666">
    <property type="entry name" value="Ribonuclease PH domain 2-like"/>
    <property type="match status" value="2"/>
</dbReference>
<comment type="cofactor">
    <cofactor evidence="9">
        <name>Mg(2+)</name>
        <dbReference type="ChEBI" id="CHEBI:18420"/>
    </cofactor>
</comment>
<dbReference type="GO" id="GO:0004654">
    <property type="term" value="F:polyribonucleotide nucleotidyltransferase activity"/>
    <property type="evidence" value="ECO:0007669"/>
    <property type="project" value="UniProtKB-UniRule"/>
</dbReference>
<dbReference type="Proteomes" id="UP000644693">
    <property type="component" value="Unassembled WGS sequence"/>
</dbReference>
<evidence type="ECO:0000256" key="6">
    <source>
        <dbReference type="ARBA" id="ARBA00022723"/>
    </source>
</evidence>
<comment type="subunit">
    <text evidence="9">Component of the RNA degradosome, which is a multiprotein complex involved in RNA processing and mRNA degradation.</text>
</comment>
<dbReference type="AlphaFoldDB" id="A0A918XLA3"/>
<name>A0A918XLA3_9GAMM</name>
<dbReference type="Gene3D" id="2.40.50.140">
    <property type="entry name" value="Nucleic acid-binding proteins"/>
    <property type="match status" value="1"/>
</dbReference>
<keyword evidence="4 9" id="KW-0808">Transferase</keyword>
<feature type="domain" description="S1 motif" evidence="10">
    <location>
        <begin position="621"/>
        <end position="689"/>
    </location>
</feature>
<dbReference type="InterPro" id="IPR004087">
    <property type="entry name" value="KH_dom"/>
</dbReference>
<proteinExistence type="inferred from homology"/>
<dbReference type="Pfam" id="PF01138">
    <property type="entry name" value="RNase_PH"/>
    <property type="match status" value="2"/>
</dbReference>
<comment type="function">
    <text evidence="9">Involved in mRNA degradation. Catalyzes the phosphorolysis of single-stranded polyribonucleotides processively in the 3'- to 5'-direction.</text>
</comment>
<comment type="subcellular location">
    <subcellularLocation>
        <location evidence="1 9">Cytoplasm</location>
    </subcellularLocation>
</comment>
<evidence type="ECO:0000256" key="3">
    <source>
        <dbReference type="ARBA" id="ARBA00022490"/>
    </source>
</evidence>
<dbReference type="InterPro" id="IPR012340">
    <property type="entry name" value="NA-bd_OB-fold"/>
</dbReference>
<dbReference type="InterPro" id="IPR036345">
    <property type="entry name" value="ExoRNase_PH_dom2_sf"/>
</dbReference>
<dbReference type="InterPro" id="IPR036612">
    <property type="entry name" value="KH_dom_type_1_sf"/>
</dbReference>
<dbReference type="Pfam" id="PF00575">
    <property type="entry name" value="S1"/>
    <property type="match status" value="1"/>
</dbReference>
<dbReference type="CDD" id="cd02393">
    <property type="entry name" value="KH-I_PNPase"/>
    <property type="match status" value="1"/>
</dbReference>
<dbReference type="Gene3D" id="3.30.1370.10">
    <property type="entry name" value="K Homology domain, type 1"/>
    <property type="match status" value="1"/>
</dbReference>
<dbReference type="GO" id="GO:0006402">
    <property type="term" value="P:mRNA catabolic process"/>
    <property type="evidence" value="ECO:0007669"/>
    <property type="project" value="UniProtKB-UniRule"/>
</dbReference>
<comment type="caution">
    <text evidence="11">The sequence shown here is derived from an EMBL/GenBank/DDBJ whole genome shotgun (WGS) entry which is preliminary data.</text>
</comment>
<evidence type="ECO:0000313" key="12">
    <source>
        <dbReference type="Proteomes" id="UP000644693"/>
    </source>
</evidence>
<dbReference type="CDD" id="cd11363">
    <property type="entry name" value="RNase_PH_PNPase_1"/>
    <property type="match status" value="1"/>
</dbReference>
<sequence>MNPVTKTFQYGGQTVTLETGRIARQATGAVLVTVENTSVLCTVVAEKNARDGQDFFPLSVHYQEKTYSVGKIPGGFFKREARPSEKETLTSRLIDRPIRPLFADGYMAEVQVVCTVMSADKHIDPDIPAMIGTSAALAISGCPFNGPIGGARVGFNEAQGYMLNPTYDQLADSELDMVVAGTKDAVLMVESQAKELSEDQMLGAVLFAHQEMQTVIQAITELVAEAGKPRWNWQAPVIDQALLAAVEGQVQNDLGEAYRITEKSARYDRVAEIRTACVEALAVEGGTAADDVKDMFKKVEKNLVRKRILAGEPRIDGRDTRTVRQIACEVDLLAKAHGSALFTRGETQAIGTVTLGSTRDAQIIDALEGERRDPFMLHYNFPPYSVGEAGRIGFTGRREVGHGRLARRGLAAVLPNEEEFPYTVRVVSEITESNGSSSMASVCVGSMAMMAAGVPLKAPVAGIAMGLVKDGNQFAVLTDILGDEDHLGDMDFKVAGTAEGVTALQMDIKIEGINEQIMEIALEQALHARLHILGQMNAVLAEPRQVTSENAPSMITLKVDSDKIRDIIGKGGATIRSITEESGATVDIDDDGTVRVFGQDQAARDKAVAMIEEITAEAEVGAIYTGTVARIVDFGAFVNILPGKDGLVHISQIANERVENVTDHLSEGEEVRVKVLDVDQRGRIKLSIKELLEDEADDAPAEAAE</sequence>
<keyword evidence="6 9" id="KW-0479">Metal-binding</keyword>
<dbReference type="InterPro" id="IPR020568">
    <property type="entry name" value="Ribosomal_Su5_D2-typ_SF"/>
</dbReference>
<evidence type="ECO:0000256" key="8">
    <source>
        <dbReference type="ARBA" id="ARBA00022884"/>
    </source>
</evidence>
<keyword evidence="12" id="KW-1185">Reference proteome</keyword>
<dbReference type="Pfam" id="PF03725">
    <property type="entry name" value="RNase_PH_C"/>
    <property type="match status" value="2"/>
</dbReference>
<dbReference type="PIRSF" id="PIRSF005499">
    <property type="entry name" value="PNPase"/>
    <property type="match status" value="1"/>
</dbReference>
<gene>
    <name evidence="9 11" type="primary">pnp</name>
    <name evidence="11" type="ORF">GCM10007053_26780</name>
</gene>
<dbReference type="PANTHER" id="PTHR11252">
    <property type="entry name" value="POLYRIBONUCLEOTIDE NUCLEOTIDYLTRANSFERASE"/>
    <property type="match status" value="1"/>
</dbReference>
<comment type="similarity">
    <text evidence="2 9">Belongs to the polyribonucleotide nucleotidyltransferase family.</text>
</comment>
<dbReference type="SMART" id="SM00316">
    <property type="entry name" value="S1"/>
    <property type="match status" value="1"/>
</dbReference>
<evidence type="ECO:0000259" key="10">
    <source>
        <dbReference type="PROSITE" id="PS50126"/>
    </source>
</evidence>
<dbReference type="InterPro" id="IPR015848">
    <property type="entry name" value="PNPase_PH_RNA-bd_bac/org-type"/>
</dbReference>
<evidence type="ECO:0000256" key="1">
    <source>
        <dbReference type="ARBA" id="ARBA00004496"/>
    </source>
</evidence>
<dbReference type="GO" id="GO:0000175">
    <property type="term" value="F:3'-5'-RNA exonuclease activity"/>
    <property type="evidence" value="ECO:0007669"/>
    <property type="project" value="TreeGrafter"/>
</dbReference>
<dbReference type="Gene3D" id="3.30.230.70">
    <property type="entry name" value="GHMP Kinase, N-terminal domain"/>
    <property type="match status" value="2"/>
</dbReference>
<dbReference type="InterPro" id="IPR012162">
    <property type="entry name" value="PNPase"/>
</dbReference>
<accession>A0A918XLA3</accession>
<evidence type="ECO:0000256" key="4">
    <source>
        <dbReference type="ARBA" id="ARBA00022679"/>
    </source>
</evidence>
<dbReference type="FunFam" id="3.30.1370.10:FF:000001">
    <property type="entry name" value="Polyribonucleotide nucleotidyltransferase"/>
    <property type="match status" value="1"/>
</dbReference>
<dbReference type="GO" id="GO:0005829">
    <property type="term" value="C:cytosol"/>
    <property type="evidence" value="ECO:0007669"/>
    <property type="project" value="TreeGrafter"/>
</dbReference>
<dbReference type="PANTHER" id="PTHR11252:SF0">
    <property type="entry name" value="POLYRIBONUCLEOTIDE NUCLEOTIDYLTRANSFERASE 1, MITOCHONDRIAL"/>
    <property type="match status" value="1"/>
</dbReference>
<keyword evidence="8 9" id="KW-0694">RNA-binding</keyword>
<dbReference type="InterPro" id="IPR027408">
    <property type="entry name" value="PNPase/RNase_PH_dom_sf"/>
</dbReference>
<feature type="binding site" evidence="9">
    <location>
        <position position="485"/>
    </location>
    <ligand>
        <name>Mg(2+)</name>
        <dbReference type="ChEBI" id="CHEBI:18420"/>
    </ligand>
</feature>
<dbReference type="PROSITE" id="PS50084">
    <property type="entry name" value="KH_TYPE_1"/>
    <property type="match status" value="1"/>
</dbReference>
<keyword evidence="7 9" id="KW-0460">Magnesium</keyword>
<dbReference type="FunFam" id="2.40.50.140:FF:000023">
    <property type="entry name" value="Polyribonucleotide nucleotidyltransferase"/>
    <property type="match status" value="1"/>
</dbReference>
<dbReference type="PROSITE" id="PS50126">
    <property type="entry name" value="S1"/>
    <property type="match status" value="1"/>
</dbReference>
<dbReference type="CDD" id="cd04472">
    <property type="entry name" value="S1_PNPase"/>
    <property type="match status" value="1"/>
</dbReference>
<dbReference type="NCBIfam" id="TIGR03591">
    <property type="entry name" value="polynuc_phos"/>
    <property type="match status" value="1"/>
</dbReference>
<dbReference type="FunFam" id="3.30.230.70:FF:000001">
    <property type="entry name" value="Polyribonucleotide nucleotidyltransferase"/>
    <property type="match status" value="1"/>
</dbReference>